<dbReference type="RefSeq" id="WP_085894432.1">
    <property type="nucleotide sequence ID" value="NZ_FWFY01000001.1"/>
</dbReference>
<dbReference type="EMBL" id="FWFY01000001">
    <property type="protein sequence ID" value="SLN12220.1"/>
    <property type="molecule type" value="Genomic_DNA"/>
</dbReference>
<feature type="signal peptide" evidence="2">
    <location>
        <begin position="1"/>
        <end position="23"/>
    </location>
</feature>
<dbReference type="AlphaFoldDB" id="A0A1X6Y6L8"/>
<reference evidence="3 6" key="2">
    <citation type="submission" date="2018-03" db="EMBL/GenBank/DDBJ databases">
        <title>Genomic Encyclopedia of Archaeal and Bacterial Type Strains, Phase II (KMG-II): from individual species to whole genera.</title>
        <authorList>
            <person name="Goeker M."/>
        </authorList>
    </citation>
    <scope>NUCLEOTIDE SEQUENCE [LARGE SCALE GENOMIC DNA]</scope>
    <source>
        <strain evidence="3 6">DSM 29956</strain>
    </source>
</reference>
<evidence type="ECO:0000313" key="6">
    <source>
        <dbReference type="Proteomes" id="UP000240624"/>
    </source>
</evidence>
<reference evidence="4 5" key="1">
    <citation type="submission" date="2017-03" db="EMBL/GenBank/DDBJ databases">
        <authorList>
            <person name="Afonso C.L."/>
            <person name="Miller P.J."/>
            <person name="Scott M.A."/>
            <person name="Spackman E."/>
            <person name="Goraichik I."/>
            <person name="Dimitrov K.M."/>
            <person name="Suarez D.L."/>
            <person name="Swayne D.E."/>
        </authorList>
    </citation>
    <scope>NUCLEOTIDE SEQUENCE [LARGE SCALE GENOMIC DNA]</scope>
    <source>
        <strain evidence="4 5">CECT 8367</strain>
    </source>
</reference>
<evidence type="ECO:0000313" key="5">
    <source>
        <dbReference type="Proteomes" id="UP000193495"/>
    </source>
</evidence>
<gene>
    <name evidence="3" type="ORF">CLV79_103360</name>
    <name evidence="4" type="ORF">LOS8367_00038</name>
</gene>
<dbReference type="Proteomes" id="UP000240624">
    <property type="component" value="Unassembled WGS sequence"/>
</dbReference>
<dbReference type="OrthoDB" id="7875200at2"/>
<feature type="compositionally biased region" description="Acidic residues" evidence="1">
    <location>
        <begin position="92"/>
        <end position="105"/>
    </location>
</feature>
<evidence type="ECO:0000256" key="2">
    <source>
        <dbReference type="SAM" id="SignalP"/>
    </source>
</evidence>
<dbReference type="EMBL" id="PYGB01000003">
    <property type="protein sequence ID" value="PSK87309.1"/>
    <property type="molecule type" value="Genomic_DNA"/>
</dbReference>
<feature type="compositionally biased region" description="Low complexity" evidence="1">
    <location>
        <begin position="48"/>
        <end position="57"/>
    </location>
</feature>
<dbReference type="Proteomes" id="UP000193495">
    <property type="component" value="Unassembled WGS sequence"/>
</dbReference>
<sequence>MTTLRTTLGAAIAASLLAGPALAHDCAGRIDDFERLLDLAAKEAISASSSGQAVAGAREAQAVQDSGAVSDAEETGSAPEADGEEPVVPVQDEVEEAAAVEEADESGNAGENVIDARTALQEAREMAEEGDEAACTEALDEVIVKVIAN</sequence>
<keyword evidence="2" id="KW-0732">Signal</keyword>
<accession>A0A1X6Y6L8</accession>
<evidence type="ECO:0000256" key="1">
    <source>
        <dbReference type="SAM" id="MobiDB-lite"/>
    </source>
</evidence>
<feature type="chain" id="PRO_5044568063" evidence="2">
    <location>
        <begin position="24"/>
        <end position="149"/>
    </location>
</feature>
<protein>
    <submittedName>
        <fullName evidence="4">Uncharacterized protein</fullName>
    </submittedName>
</protein>
<name>A0A1X6Y6L8_9RHOB</name>
<keyword evidence="6" id="KW-1185">Reference proteome</keyword>
<organism evidence="4 5">
    <name type="scientific">Limimaricola soesokkakensis</name>
    <dbReference type="NCBI Taxonomy" id="1343159"/>
    <lineage>
        <taxon>Bacteria</taxon>
        <taxon>Pseudomonadati</taxon>
        <taxon>Pseudomonadota</taxon>
        <taxon>Alphaproteobacteria</taxon>
        <taxon>Rhodobacterales</taxon>
        <taxon>Paracoccaceae</taxon>
        <taxon>Limimaricola</taxon>
    </lineage>
</organism>
<evidence type="ECO:0000313" key="3">
    <source>
        <dbReference type="EMBL" id="PSK87309.1"/>
    </source>
</evidence>
<proteinExistence type="predicted"/>
<evidence type="ECO:0000313" key="4">
    <source>
        <dbReference type="EMBL" id="SLN12220.1"/>
    </source>
</evidence>
<feature type="region of interest" description="Disordered" evidence="1">
    <location>
        <begin position="48"/>
        <end position="134"/>
    </location>
</feature>